<dbReference type="InterPro" id="IPR018238">
    <property type="entry name" value="Glyco_hydro_14_CS"/>
</dbReference>
<organism evidence="11 12">
    <name type="scientific">Prototheca wickerhamii</name>
    <dbReference type="NCBI Taxonomy" id="3111"/>
    <lineage>
        <taxon>Eukaryota</taxon>
        <taxon>Viridiplantae</taxon>
        <taxon>Chlorophyta</taxon>
        <taxon>core chlorophytes</taxon>
        <taxon>Trebouxiophyceae</taxon>
        <taxon>Chlorellales</taxon>
        <taxon>Chlorellaceae</taxon>
        <taxon>Prototheca</taxon>
    </lineage>
</organism>
<feature type="compositionally biased region" description="Basic and acidic residues" evidence="9">
    <location>
        <begin position="345"/>
        <end position="364"/>
    </location>
</feature>
<evidence type="ECO:0000313" key="11">
    <source>
        <dbReference type="EMBL" id="KAK2077699.1"/>
    </source>
</evidence>
<evidence type="ECO:0000256" key="7">
    <source>
        <dbReference type="ARBA" id="ARBA00023326"/>
    </source>
</evidence>
<dbReference type="Gene3D" id="2.130.10.10">
    <property type="entry name" value="YVTN repeat-like/Quinoprotein amine dehydrogenase"/>
    <property type="match status" value="1"/>
</dbReference>
<evidence type="ECO:0000256" key="4">
    <source>
        <dbReference type="ARBA" id="ARBA00022801"/>
    </source>
</evidence>
<dbReference type="PROSITE" id="PS00506">
    <property type="entry name" value="BETA_AMYLASE_1"/>
    <property type="match status" value="1"/>
</dbReference>
<reference evidence="11" key="1">
    <citation type="submission" date="2021-01" db="EMBL/GenBank/DDBJ databases">
        <authorList>
            <person name="Eckstrom K.M.E."/>
        </authorList>
    </citation>
    <scope>NUCLEOTIDE SEQUENCE</scope>
    <source>
        <strain evidence="11">UVCC 0001</strain>
    </source>
</reference>
<keyword evidence="12" id="KW-1185">Reference proteome</keyword>
<evidence type="ECO:0000256" key="6">
    <source>
        <dbReference type="ARBA" id="ARBA00023295"/>
    </source>
</evidence>
<feature type="region of interest" description="Disordered" evidence="9">
    <location>
        <begin position="2128"/>
        <end position="2161"/>
    </location>
</feature>
<dbReference type="Pfam" id="PF01373">
    <property type="entry name" value="Glyco_hydro_14"/>
    <property type="match status" value="2"/>
</dbReference>
<gene>
    <name evidence="11" type="ORF">QBZ16_004545</name>
</gene>
<dbReference type="PRINTS" id="PR00750">
    <property type="entry name" value="BETAAMYLASE"/>
</dbReference>
<comment type="similarity">
    <text evidence="2 8">Belongs to the glycosyl hydrolase 14 family.</text>
</comment>
<comment type="caution">
    <text evidence="11">The sequence shown here is derived from an EMBL/GenBank/DDBJ whole genome shotgun (WGS) entry which is preliminary data.</text>
</comment>
<dbReference type="InterPro" id="IPR015943">
    <property type="entry name" value="WD40/YVTN_repeat-like_dom_sf"/>
</dbReference>
<dbReference type="SUPFAM" id="SSF50978">
    <property type="entry name" value="WD40 repeat-like"/>
    <property type="match status" value="1"/>
</dbReference>
<proteinExistence type="inferred from homology"/>
<feature type="domain" description="RAVE complex protein Rav1 C-terminal" evidence="10">
    <location>
        <begin position="1773"/>
        <end position="1908"/>
    </location>
</feature>
<dbReference type="PANTHER" id="PTHR31352">
    <property type="entry name" value="BETA-AMYLASE 1, CHLOROPLASTIC"/>
    <property type="match status" value="1"/>
</dbReference>
<feature type="region of interest" description="Disordered" evidence="9">
    <location>
        <begin position="768"/>
        <end position="798"/>
    </location>
</feature>
<protein>
    <recommendedName>
        <fullName evidence="3 8">Beta-amylase</fullName>
        <ecNumber evidence="3 8">3.2.1.2</ecNumber>
    </recommendedName>
</protein>
<keyword evidence="7 8" id="KW-0624">Polysaccharide degradation</keyword>
<evidence type="ECO:0000259" key="10">
    <source>
        <dbReference type="Pfam" id="PF12234"/>
    </source>
</evidence>
<dbReference type="InterPro" id="IPR001554">
    <property type="entry name" value="Glyco_hydro_14"/>
</dbReference>
<dbReference type="EC" id="3.2.1.2" evidence="3 8"/>
<evidence type="ECO:0000256" key="5">
    <source>
        <dbReference type="ARBA" id="ARBA00023277"/>
    </source>
</evidence>
<dbReference type="PANTHER" id="PTHR31352:SF1">
    <property type="entry name" value="BETA-AMYLASE 3, CHLOROPLASTIC"/>
    <property type="match status" value="1"/>
</dbReference>
<dbReference type="SUPFAM" id="SSF51445">
    <property type="entry name" value="(Trans)glycosidases"/>
    <property type="match status" value="2"/>
</dbReference>
<dbReference type="InterPro" id="IPR001680">
    <property type="entry name" value="WD40_rpt"/>
</dbReference>
<evidence type="ECO:0000313" key="12">
    <source>
        <dbReference type="Proteomes" id="UP001255856"/>
    </source>
</evidence>
<dbReference type="SMART" id="SM00320">
    <property type="entry name" value="WD40"/>
    <property type="match status" value="6"/>
</dbReference>
<feature type="compositionally biased region" description="Gly residues" evidence="9">
    <location>
        <begin position="331"/>
        <end position="343"/>
    </location>
</feature>
<feature type="region of interest" description="Disordered" evidence="9">
    <location>
        <begin position="331"/>
        <end position="381"/>
    </location>
</feature>
<dbReference type="InterPro" id="IPR022033">
    <property type="entry name" value="Rav1p_C"/>
</dbReference>
<feature type="region of interest" description="Disordered" evidence="9">
    <location>
        <begin position="431"/>
        <end position="457"/>
    </location>
</feature>
<dbReference type="EMBL" id="JASFZW010000006">
    <property type="protein sequence ID" value="KAK2077699.1"/>
    <property type="molecule type" value="Genomic_DNA"/>
</dbReference>
<evidence type="ECO:0000256" key="2">
    <source>
        <dbReference type="ARBA" id="ARBA00005652"/>
    </source>
</evidence>
<feature type="region of interest" description="Disordered" evidence="9">
    <location>
        <begin position="713"/>
        <end position="735"/>
    </location>
</feature>
<keyword evidence="4 8" id="KW-0378">Hydrolase</keyword>
<dbReference type="InterPro" id="IPR036322">
    <property type="entry name" value="WD40_repeat_dom_sf"/>
</dbReference>
<keyword evidence="6 8" id="KW-0326">Glycosidase</keyword>
<accession>A0AAD9MGY6</accession>
<evidence type="ECO:0000256" key="9">
    <source>
        <dbReference type="SAM" id="MobiDB-lite"/>
    </source>
</evidence>
<name>A0AAD9MGY6_PROWI</name>
<dbReference type="Gene3D" id="3.20.20.80">
    <property type="entry name" value="Glycosidases"/>
    <property type="match status" value="2"/>
</dbReference>
<dbReference type="GO" id="GO:0000272">
    <property type="term" value="P:polysaccharide catabolic process"/>
    <property type="evidence" value="ECO:0007669"/>
    <property type="project" value="UniProtKB-KW"/>
</dbReference>
<evidence type="ECO:0000256" key="1">
    <source>
        <dbReference type="ARBA" id="ARBA00000546"/>
    </source>
</evidence>
<dbReference type="Proteomes" id="UP001255856">
    <property type="component" value="Unassembled WGS sequence"/>
</dbReference>
<evidence type="ECO:0000256" key="8">
    <source>
        <dbReference type="RuleBase" id="RU000509"/>
    </source>
</evidence>
<dbReference type="InterPro" id="IPR017853">
    <property type="entry name" value="GH"/>
</dbReference>
<feature type="region of interest" description="Disordered" evidence="9">
    <location>
        <begin position="1207"/>
        <end position="1226"/>
    </location>
</feature>
<dbReference type="Pfam" id="PF12234">
    <property type="entry name" value="Rav1p_C"/>
    <property type="match status" value="1"/>
</dbReference>
<evidence type="ECO:0000256" key="3">
    <source>
        <dbReference type="ARBA" id="ARBA00012594"/>
    </source>
</evidence>
<sequence length="2568" mass="265637">MQGWVPPGQLLAGYTAQTQPGLAGAAASPEPPPASPRLQRAAVPVLVMLPLDTVDADGSFRYANSEWFSDSLRRLAASGVHGVAVDVWWGAVERSPRRYDWQGYRELFRQVSAAGLRLQAVMSFHACGGNVGDDAEVPLPEWALAVGDRDPDIFFADRPRGSSPGQRVREVLSWHAEEEPGLLRGRSILGCYGDFMRAFRDEFAADLGGLIEEVVVGCGPCGELRYPSYPETNGWRFPGIGEFQCFDRRALASLAQAAAAAGHPEWGTSGPMDAGTYNSSPEETVFFRGRDGGWQSPYGKFFLEWYSNCVVEHGDRMLSLATAVFRDGGGRASGAGGGAGGAARDGTRGEHIVESSGASRDELSTPKIAQPSAAGAPLRSPGGEALASAFAEWDAGGAANWAGVSRFAALGENPNDAFDFASRLAAGLPRPASSLSVEDDGPGGAAEEERPAPRARAAPARGLTLSVKIAGVHWWYQSASHAAELTAGYYNVPGRDGYDALCALCARHGAAATLTCVEMCDAQHPPEALCGPEGVLRQVRESAAAWGVALAGENALPCFRPTAIDEAALDRMAYNTAPWGSPLEERRARHGEGGGDCAAARGTARAAARTARRGARAPRPRPRSPFTCPLCGVYGSARGCVVICAAEPVASASTPVHLVSWSAPAEGACRVVAQREFEARISALSWTASGDGLLVAADDGGLSMLAVPAGPTASVNLSPPRLAPRWSTRPPEAQRHIAAGRALAAPSASAPGAGARDTAVSIWWAPSEPARGRARSPSPAKKVNGAPRPASPESGSPRLLPAARREKLRHPGPVLQLGWSGSALPRPAAVVPREEDAPRATQSAGCPALLTLAADGTLRIWVEMVLASWAADGAPQEETFFCMALVLPPPAPSAVLGPAMILQGPAPPAEPRLACWVEDAFGPQGDGADDAPSSLLWLVTRFAARAEDRPGSPAGRPAAPVPTLTCLYAVRGLRAISVASWALSVEDEAGAEPPRGGQAQALLWGTIREQAGAAGWPCAARDFTVKPVRRADPASGAPLLIMLAVSVQQFAMVPAAGHSPGDALQPLTGKWSARGEGLLAGVRGVLGGEADRVAALDAASRLTLWSGLGGGLAAPVSRLHGAPAAPVLAVTVLDLGHGADSAALGPLHAPGTHSAPAPDALVLAATAEGELQVLDPVTGTVLARGLLRRVRRAGSLNVLAVETAPLAPGAHAPRSPARTPRRWSEDEVLTPRSTAARAGQALVIVQEADPSGSGTPAKEAWTLCWRAHRDEGLLSNSLPVRESKGTELDRFARFEVDLVPDRGITTGALAAGSGYFAVALSGSIPDEQRRGQRAAARLRARRRVLVYHLAIPGPAVHQLCVESESDVASLCWLPHASSPTLAALSALGELFLIGPGGEGSENGSASWRVLSTRQASLDLSNPRAALTGAAPGVLVGQEHGQLAAYAAGSKRGLGRWAHEERGPLPLLSMRAALGLATAGTEWSVGLAGRLAIAGLDGEPRTSLPILGEILEDAHSCVLEIPRLLDAAAAAEPLTTDALSSGTLDLGAFGMFGGEEPAAEPAPQPVSSTLDTGMLDLAAFGMDSGAAHAPAPAQELVRPSEAASTGMLDLAAFGMAEMSPAPQPAPAPAVASPRAEEPQLPRLRALGCVGRLPPAAGSQVDSQAVLESIEHLRTREGKLSADGSPGDSAADLLEACLVPSPLLVGVQQRVDAGGASYLRLLHGAVAQSSEEAMLEAGLELVGRVDSLNAHASGGPSEPGGAFAASRPSSLAPASPLTWENLRRLGAGFWLRDERLMADTAEAVAKARFAASKRNPESCALLYIALGKRAALQGLYRAAGQRRQADFLARNFAGDEASRRAAAKNAFVLLGQHRPELAAAFFLLGGCVRDALDVCARELRDVQLALFLRRLVVAARRRGGDGVAPLQGPIPSVASLVARVAADGPAEARARAWIPALTAAVEGDDAALLGALCESLPWTALDTTSVAQGLPIILSLLRHTPTKAENWSQAVAAASARLRDGPSPLVRTLLAQAAALLERRLPALAVFPLAAACAADGGALSARRDAPCRAFFDFTMALTLLSSGAELVREDVLSHAARGLKAAGWPVDPDRCLDQVRRLVRASFAAVASPEDGGGALARAAAARRGQHSQHSAAPGTKPPGSIHLTRTPIVAIDRDRCGTVAVCPLRSRDGSGSRPIVISTRRHGLIAADVFVADEEPTKIVEGVPETSTGAIGAEDAGGLGQAATGASLAHPLAGEHQTAHDAPSLPASAALRPVRTSVDPPSDPLSSTTTTIFSRVMSTIFDQARWEEGSAALLQATALIAHPSFQYFLSADTHGFVHLWEFGRRDALDSFTPMHDGDLDGWGSGSLWSLGSLLFSSPSVAKLGGWGRCAALAWAPSGDAFAGVGQGGVVAVWDLERATGGPGRQADADGHLTAEWWHRCLGREGHALCYIDASTLVGAVARYDLRAGEREPLWAVRAPGPHGAVTSAARLPEPGLVALGHADGTLSLLDGTGAAVHVEVGAHGALDGAGRRGHAAHAAVASLVACPEGLLSAGLDGRVHLWTLSGAA</sequence>
<dbReference type="GO" id="GO:0016161">
    <property type="term" value="F:beta-amylase activity"/>
    <property type="evidence" value="ECO:0007669"/>
    <property type="project" value="UniProtKB-EC"/>
</dbReference>
<comment type="catalytic activity">
    <reaction evidence="1 8">
        <text>Hydrolysis of (1-&gt;4)-alpha-D-glucosidic linkages in polysaccharides so as to remove successive maltose units from the non-reducing ends of the chains.</text>
        <dbReference type="EC" id="3.2.1.2"/>
    </reaction>
</comment>
<keyword evidence="5 8" id="KW-0119">Carbohydrate metabolism</keyword>